<sequence length="62" mass="6963">MAAKKDICIIKFVRTHVVQDDRVGTPEEERYTAGQRKSFPLRSAAHFVSRGAAVYVTRPDAD</sequence>
<dbReference type="OrthoDB" id="7885005at2"/>
<accession>X7F1J7</accession>
<protein>
    <submittedName>
        <fullName evidence="1">Uncharacterized protein</fullName>
    </submittedName>
</protein>
<proteinExistence type="predicted"/>
<name>X7F1J7_9RHOB</name>
<comment type="caution">
    <text evidence="1">The sequence shown here is derived from an EMBL/GenBank/DDBJ whole genome shotgun (WGS) entry which is preliminary data.</text>
</comment>
<dbReference type="EMBL" id="JAME01000074">
    <property type="protein sequence ID" value="ETX26608.1"/>
    <property type="molecule type" value="Genomic_DNA"/>
</dbReference>
<dbReference type="RefSeq" id="WP_043775337.1">
    <property type="nucleotide sequence ID" value="NZ_JAME01000074.1"/>
</dbReference>
<dbReference type="AlphaFoldDB" id="X7F1J7"/>
<reference evidence="1 2" key="1">
    <citation type="submission" date="2014-01" db="EMBL/GenBank/DDBJ databases">
        <title>Roseivivax isoporae LMG 25204 Genome Sequencing.</title>
        <authorList>
            <person name="Lai Q."/>
            <person name="Li G."/>
            <person name="Shao Z."/>
        </authorList>
    </citation>
    <scope>NUCLEOTIDE SEQUENCE [LARGE SCALE GENOMIC DNA]</scope>
    <source>
        <strain evidence="1 2">LMG 25204</strain>
    </source>
</reference>
<evidence type="ECO:0000313" key="1">
    <source>
        <dbReference type="EMBL" id="ETX26608.1"/>
    </source>
</evidence>
<gene>
    <name evidence="1" type="ORF">RISW2_21820</name>
</gene>
<evidence type="ECO:0000313" key="2">
    <source>
        <dbReference type="Proteomes" id="UP000023430"/>
    </source>
</evidence>
<organism evidence="1 2">
    <name type="scientific">Roseivivax isoporae LMG 25204</name>
    <dbReference type="NCBI Taxonomy" id="1449351"/>
    <lineage>
        <taxon>Bacteria</taxon>
        <taxon>Pseudomonadati</taxon>
        <taxon>Pseudomonadota</taxon>
        <taxon>Alphaproteobacteria</taxon>
        <taxon>Rhodobacterales</taxon>
        <taxon>Roseobacteraceae</taxon>
        <taxon>Roseivivax</taxon>
    </lineage>
</organism>
<dbReference type="Proteomes" id="UP000023430">
    <property type="component" value="Unassembled WGS sequence"/>
</dbReference>
<keyword evidence="2" id="KW-1185">Reference proteome</keyword>
<dbReference type="STRING" id="1449351.RISW2_21820"/>